<dbReference type="PANTHER" id="PTHR11559">
    <property type="entry name" value="CARBOXYLESTERASE"/>
    <property type="match status" value="1"/>
</dbReference>
<protein>
    <submittedName>
        <fullName evidence="5">Esterase</fullName>
    </submittedName>
</protein>
<reference evidence="4" key="1">
    <citation type="journal article" date="2016" name="Insect Biochem. Mol. Biol.">
        <title>Multifaceted biological insights from a draft genome sequence of the tobacco hornworm moth, Manduca sexta.</title>
        <authorList>
            <person name="Kanost M.R."/>
            <person name="Arrese E.L."/>
            <person name="Cao X."/>
            <person name="Chen Y.R."/>
            <person name="Chellapilla S."/>
            <person name="Goldsmith M.R."/>
            <person name="Grosse-Wilde E."/>
            <person name="Heckel D.G."/>
            <person name="Herndon N."/>
            <person name="Jiang H."/>
            <person name="Papanicolaou A."/>
            <person name="Qu J."/>
            <person name="Soulages J.L."/>
            <person name="Vogel H."/>
            <person name="Walters J."/>
            <person name="Waterhouse R.M."/>
            <person name="Ahn S.J."/>
            <person name="Almeida F.C."/>
            <person name="An C."/>
            <person name="Aqrawi P."/>
            <person name="Bretschneider A."/>
            <person name="Bryant W.B."/>
            <person name="Bucks S."/>
            <person name="Chao H."/>
            <person name="Chevignon G."/>
            <person name="Christen J.M."/>
            <person name="Clarke D.F."/>
            <person name="Dittmer N.T."/>
            <person name="Ferguson L.C.F."/>
            <person name="Garavelou S."/>
            <person name="Gordon K.H.J."/>
            <person name="Gunaratna R.T."/>
            <person name="Han Y."/>
            <person name="Hauser F."/>
            <person name="He Y."/>
            <person name="Heidel-Fischer H."/>
            <person name="Hirsh A."/>
            <person name="Hu Y."/>
            <person name="Jiang H."/>
            <person name="Kalra D."/>
            <person name="Klinner C."/>
            <person name="Konig C."/>
            <person name="Kovar C."/>
            <person name="Kroll A.R."/>
            <person name="Kuwar S.S."/>
            <person name="Lee S.L."/>
            <person name="Lehman R."/>
            <person name="Li K."/>
            <person name="Li Z."/>
            <person name="Liang H."/>
            <person name="Lovelace S."/>
            <person name="Lu Z."/>
            <person name="Mansfield J.H."/>
            <person name="McCulloch K.J."/>
            <person name="Mathew T."/>
            <person name="Morton B."/>
            <person name="Muzny D.M."/>
            <person name="Neunemann D."/>
            <person name="Ongeri F."/>
            <person name="Pauchet Y."/>
            <person name="Pu L.L."/>
            <person name="Pyrousis I."/>
            <person name="Rao X.J."/>
            <person name="Redding A."/>
            <person name="Roesel C."/>
            <person name="Sanchez-Gracia A."/>
            <person name="Schaack S."/>
            <person name="Shukla A."/>
            <person name="Tetreau G."/>
            <person name="Wang Y."/>
            <person name="Xiong G.H."/>
            <person name="Traut W."/>
            <person name="Walsh T.K."/>
            <person name="Worley K.C."/>
            <person name="Wu D."/>
            <person name="Wu W."/>
            <person name="Wu Y.Q."/>
            <person name="Zhang X."/>
            <person name="Zou Z."/>
            <person name="Zucker H."/>
            <person name="Briscoe A.D."/>
            <person name="Burmester T."/>
            <person name="Clem R.J."/>
            <person name="Feyereisen R."/>
            <person name="Grimmelikhuijzen C.J.P."/>
            <person name="Hamodrakas S.J."/>
            <person name="Hansson B.S."/>
            <person name="Huguet E."/>
            <person name="Jermiin L.S."/>
            <person name="Lan Q."/>
            <person name="Lehman H.K."/>
            <person name="Lorenzen M."/>
            <person name="Merzendorfer H."/>
            <person name="Michalopoulos I."/>
            <person name="Morton D.B."/>
            <person name="Muthukrishnan S."/>
            <person name="Oakeshott J.G."/>
            <person name="Palmer W."/>
            <person name="Park Y."/>
            <person name="Passarelli A.L."/>
            <person name="Rozas J."/>
            <person name="Schwartz L.M."/>
            <person name="Smith W."/>
            <person name="Southgate A."/>
            <person name="Vilcinskas A."/>
            <person name="Vogt R."/>
            <person name="Wang P."/>
            <person name="Werren J."/>
            <person name="Yu X.Q."/>
            <person name="Zhou J.J."/>
            <person name="Brown S.J."/>
            <person name="Scherer S.E."/>
            <person name="Richards S."/>
            <person name="Blissard G.W."/>
        </authorList>
    </citation>
    <scope>NUCLEOTIDE SEQUENCE</scope>
</reference>
<dbReference type="AlphaFoldDB" id="A0A921ZM01"/>
<keyword evidence="2" id="KW-0732">Signal</keyword>
<dbReference type="InterPro" id="IPR029058">
    <property type="entry name" value="AB_hydrolase_fold"/>
</dbReference>
<sequence>MRTYSLVLVLAAFGLALAEDTQSDIDETSSEEIVEEKPVLAIPKEKTIIVDTKYGKVEGGLSFSGLYYEFMGIKYAVPVDFKAPEEPPSHSDVYRADIRAVLCPQFPFHDPLTAPSDNPDCLVLNVYTPTSINGSLPVMFFIHGGGFGVGSGSPAFYGPQYLLTHDVILVTVNYRLNAYGFLNLHTKEAPGNAGLKDIRAALRWVRDNIKNFGGDPDNVTIFGHGTGGTAAILMTMSESTKGLFKRVISESGSLFTPQSFDPNPIDTAIQIAKCLEVNTEDPEKLYEVFSETPIIKLEEAIMKQMNSRSVFVPSVETVFEDEEPFLTDTPYNILVQNKSHCVPILIGLNTVEGLTSTLDYFTITSQLDRLVNEDYSVLDQRNLIVPKDEKEDFRNLIKDTYFANTTEEALVGGLINYNSDFSFVGPMDMFIDMYANISSQPVFSYIFNHIGTRNLGRLLTNSSLPATSHYDELFYIFELERLPLPMDEEDARIVTFMTMLWTNFAKYGTPTIDSGTGEWLPYPHNLAIAIEPQYVTSLTPERAQFWRELYQKYGAEINNEI</sequence>
<evidence type="ECO:0000259" key="3">
    <source>
        <dbReference type="Pfam" id="PF00135"/>
    </source>
</evidence>
<evidence type="ECO:0000313" key="5">
    <source>
        <dbReference type="EMBL" id="UXP71970.1"/>
    </source>
</evidence>
<feature type="signal peptide" evidence="2">
    <location>
        <begin position="1"/>
        <end position="18"/>
    </location>
</feature>
<dbReference type="Pfam" id="PF00135">
    <property type="entry name" value="COesterase"/>
    <property type="match status" value="1"/>
</dbReference>
<dbReference type="EMBL" id="JH668653">
    <property type="protein sequence ID" value="KAG6460075.1"/>
    <property type="molecule type" value="Genomic_DNA"/>
</dbReference>
<proteinExistence type="evidence at transcript level"/>
<dbReference type="InterPro" id="IPR002018">
    <property type="entry name" value="CarbesteraseB"/>
</dbReference>
<dbReference type="InterPro" id="IPR050309">
    <property type="entry name" value="Type-B_Carboxylest/Lipase"/>
</dbReference>
<keyword evidence="6" id="KW-1185">Reference proteome</keyword>
<evidence type="ECO:0000313" key="6">
    <source>
        <dbReference type="Proteomes" id="UP000791440"/>
    </source>
</evidence>
<reference evidence="5" key="3">
    <citation type="journal article" date="2022" name="Insect Sci.">
        <title>Genome-wide identification, classification, and expression profiling of serine esterases and other esterase-related proteins in the tobacco hornworm, Manduca sexta.</title>
        <authorList>
            <person name="Miao Z."/>
            <person name="Xiong C."/>
            <person name="Cao X."/>
            <person name="Shan T."/>
            <person name="Jin Q."/>
            <person name="Jiang H."/>
        </authorList>
    </citation>
    <scope>NUCLEOTIDE SEQUENCE</scope>
    <source>
        <strain evidence="5">AEH14</strain>
    </source>
</reference>
<dbReference type="Gene3D" id="3.40.50.1820">
    <property type="entry name" value="alpha/beta hydrolase"/>
    <property type="match status" value="1"/>
</dbReference>
<evidence type="ECO:0000256" key="1">
    <source>
        <dbReference type="ARBA" id="ARBA00023180"/>
    </source>
</evidence>
<reference evidence="4" key="2">
    <citation type="submission" date="2020-12" db="EMBL/GenBank/DDBJ databases">
        <authorList>
            <person name="Kanost M."/>
        </authorList>
    </citation>
    <scope>NUCLEOTIDE SEQUENCE</scope>
</reference>
<dbReference type="SUPFAM" id="SSF53474">
    <property type="entry name" value="alpha/beta-Hydrolases"/>
    <property type="match status" value="1"/>
</dbReference>
<evidence type="ECO:0000313" key="4">
    <source>
        <dbReference type="EMBL" id="KAG6460075.1"/>
    </source>
</evidence>
<name>A0A921ZM01_MANSE</name>
<keyword evidence="1" id="KW-0325">Glycoprotein</keyword>
<dbReference type="OrthoDB" id="19653at2759"/>
<gene>
    <name evidence="4" type="ORF">O3G_MSEX011754</name>
</gene>
<organism evidence="4 6">
    <name type="scientific">Manduca sexta</name>
    <name type="common">Tobacco hawkmoth</name>
    <name type="synonym">Tobacco hornworm</name>
    <dbReference type="NCBI Taxonomy" id="7130"/>
    <lineage>
        <taxon>Eukaryota</taxon>
        <taxon>Metazoa</taxon>
        <taxon>Ecdysozoa</taxon>
        <taxon>Arthropoda</taxon>
        <taxon>Hexapoda</taxon>
        <taxon>Insecta</taxon>
        <taxon>Pterygota</taxon>
        <taxon>Neoptera</taxon>
        <taxon>Endopterygota</taxon>
        <taxon>Lepidoptera</taxon>
        <taxon>Glossata</taxon>
        <taxon>Ditrysia</taxon>
        <taxon>Bombycoidea</taxon>
        <taxon>Sphingidae</taxon>
        <taxon>Sphinginae</taxon>
        <taxon>Sphingini</taxon>
        <taxon>Manduca</taxon>
    </lineage>
</organism>
<feature type="domain" description="Carboxylesterase type B" evidence="3">
    <location>
        <begin position="48"/>
        <end position="546"/>
    </location>
</feature>
<dbReference type="Proteomes" id="UP000791440">
    <property type="component" value="Unassembled WGS sequence"/>
</dbReference>
<feature type="chain" id="PRO_5038324536" evidence="2">
    <location>
        <begin position="19"/>
        <end position="561"/>
    </location>
</feature>
<accession>A0A921ZM01</accession>
<dbReference type="EMBL" id="ON929188">
    <property type="protein sequence ID" value="UXP71970.1"/>
    <property type="molecule type" value="mRNA"/>
</dbReference>
<dbReference type="EMBL" id="JH668653">
    <property type="protein sequence ID" value="KAG6460076.1"/>
    <property type="molecule type" value="Genomic_DNA"/>
</dbReference>
<evidence type="ECO:0000256" key="2">
    <source>
        <dbReference type="SAM" id="SignalP"/>
    </source>
</evidence>